<evidence type="ECO:0000259" key="14">
    <source>
        <dbReference type="Pfam" id="PF02775"/>
    </source>
</evidence>
<evidence type="ECO:0000256" key="3">
    <source>
        <dbReference type="ARBA" id="ARBA00007812"/>
    </source>
</evidence>
<keyword evidence="9 12" id="KW-0786">Thiamine pyrophosphate</keyword>
<keyword evidence="8 12" id="KW-0460">Magnesium</keyword>
<comment type="cofactor">
    <cofactor evidence="12">
        <name>thiamine diphosphate</name>
        <dbReference type="ChEBI" id="CHEBI:58937"/>
    </cofactor>
    <text evidence="12">Binds 1 thiamine pyrophosphate per subunit.</text>
</comment>
<dbReference type="Gene3D" id="3.40.50.970">
    <property type="match status" value="2"/>
</dbReference>
<evidence type="ECO:0000256" key="6">
    <source>
        <dbReference type="ARBA" id="ARBA00022679"/>
    </source>
</evidence>
<dbReference type="NCBIfam" id="TIGR00118">
    <property type="entry name" value="acolac_lg"/>
    <property type="match status" value="1"/>
</dbReference>
<dbReference type="EMBL" id="JACRTB010000007">
    <property type="protein sequence ID" value="MBC8575882.1"/>
    <property type="molecule type" value="Genomic_DNA"/>
</dbReference>
<dbReference type="InterPro" id="IPR012000">
    <property type="entry name" value="Thiamin_PyroP_enz_cen_dom"/>
</dbReference>
<evidence type="ECO:0000256" key="12">
    <source>
        <dbReference type="RuleBase" id="RU003591"/>
    </source>
</evidence>
<organism evidence="16 17">
    <name type="scientific">Yanshouia hominis</name>
    <dbReference type="NCBI Taxonomy" id="2763673"/>
    <lineage>
        <taxon>Bacteria</taxon>
        <taxon>Bacillati</taxon>
        <taxon>Bacillota</taxon>
        <taxon>Clostridia</taxon>
        <taxon>Eubacteriales</taxon>
        <taxon>Oscillospiraceae</taxon>
        <taxon>Yanshouia</taxon>
    </lineage>
</organism>
<evidence type="ECO:0000256" key="7">
    <source>
        <dbReference type="ARBA" id="ARBA00022723"/>
    </source>
</evidence>
<comment type="pathway">
    <text evidence="1 12">Amino-acid biosynthesis; L-isoleucine biosynthesis; L-isoleucine from 2-oxobutanoate: step 1/4.</text>
</comment>
<dbReference type="EC" id="2.2.1.6" evidence="4 12"/>
<dbReference type="InterPro" id="IPR000399">
    <property type="entry name" value="TPP-bd_CS"/>
</dbReference>
<dbReference type="Pfam" id="PF02776">
    <property type="entry name" value="TPP_enzyme_N"/>
    <property type="match status" value="1"/>
</dbReference>
<dbReference type="SUPFAM" id="SSF52518">
    <property type="entry name" value="Thiamin diphosphate-binding fold (THDP-binding)"/>
    <property type="match status" value="2"/>
</dbReference>
<dbReference type="InterPro" id="IPR011766">
    <property type="entry name" value="TPP_enzyme_TPP-bd"/>
</dbReference>
<sequence>MLMTGSQIVLEVLAEEKVDTVFGYPGGTILNVYDALYDNQLGIRHFITAHEQGAAHAADGYARATGKTGVVFATSGPGSTNLVTGIATAYMDSIPMVAITANVPNAQIGSDSFQEVYITGITMPITKHNFVVRRVEELADTIRQAFSIANSGRPGPVLVDIPKDVTAAACEFLPAPAPAAPERPAEIDPAVIAEVAALINAAERPVIHFGGGVIGSGASPLVYELAHRASIPACHTIMGTGVLSYNDPLNMGMVGMHGNISAGLAINGADLLLVIGARFSDRVATKPSDFARRARIVQIDIDRSEINKNIHIDYSIVGDVGRVLEAVLPLIERKEHPAWQAQIDAWRADDVVPPASALDGKLHPYDIIHAVAELAGEDAIIVTDVGQHQMWTAQYCGRTQPRSFLTSGGLGTMGFGYGAAVGAQVAFPKRRVIHITGDGCFHMNLNELCTSVSYHLPVITVVLNNGVLGMVRQWQTLFYDHRYSSTSLHRKTDFAKVAEAFGAKGFHADTAEEFREKFSKALGSGAPCVIECRIDEDEMVMPMIPGGSTVKEAYRSAPVVSEL</sequence>
<dbReference type="InterPro" id="IPR029061">
    <property type="entry name" value="THDP-binding"/>
</dbReference>
<evidence type="ECO:0000313" key="17">
    <source>
        <dbReference type="Proteomes" id="UP000658131"/>
    </source>
</evidence>
<evidence type="ECO:0000256" key="8">
    <source>
        <dbReference type="ARBA" id="ARBA00022842"/>
    </source>
</evidence>
<dbReference type="RefSeq" id="WP_262399451.1">
    <property type="nucleotide sequence ID" value="NZ_JACRTB010000007.1"/>
</dbReference>
<comment type="catalytic activity">
    <reaction evidence="11 12">
        <text>2 pyruvate + H(+) = (2S)-2-acetolactate + CO2</text>
        <dbReference type="Rhea" id="RHEA:25249"/>
        <dbReference type="ChEBI" id="CHEBI:15361"/>
        <dbReference type="ChEBI" id="CHEBI:15378"/>
        <dbReference type="ChEBI" id="CHEBI:16526"/>
        <dbReference type="ChEBI" id="CHEBI:58476"/>
        <dbReference type="EC" id="2.2.1.6"/>
    </reaction>
</comment>
<keyword evidence="7 12" id="KW-0479">Metal-binding</keyword>
<dbReference type="Pfam" id="PF00205">
    <property type="entry name" value="TPP_enzyme_M"/>
    <property type="match status" value="1"/>
</dbReference>
<evidence type="ECO:0000259" key="15">
    <source>
        <dbReference type="Pfam" id="PF02776"/>
    </source>
</evidence>
<evidence type="ECO:0000256" key="11">
    <source>
        <dbReference type="ARBA" id="ARBA00048670"/>
    </source>
</evidence>
<dbReference type="InterPro" id="IPR029035">
    <property type="entry name" value="DHS-like_NAD/FAD-binding_dom"/>
</dbReference>
<dbReference type="CDD" id="cd02015">
    <property type="entry name" value="TPP_AHAS"/>
    <property type="match status" value="1"/>
</dbReference>
<dbReference type="InterPro" id="IPR012001">
    <property type="entry name" value="Thiamin_PyroP_enz_TPP-bd_dom"/>
</dbReference>
<proteinExistence type="inferred from homology"/>
<dbReference type="PROSITE" id="PS00187">
    <property type="entry name" value="TPP_ENZYMES"/>
    <property type="match status" value="1"/>
</dbReference>
<dbReference type="InterPro" id="IPR045229">
    <property type="entry name" value="TPP_enz"/>
</dbReference>
<dbReference type="Pfam" id="PF02775">
    <property type="entry name" value="TPP_enzyme_C"/>
    <property type="match status" value="1"/>
</dbReference>
<dbReference type="Proteomes" id="UP000658131">
    <property type="component" value="Unassembled WGS sequence"/>
</dbReference>
<accession>A0ABR7NHJ9</accession>
<keyword evidence="6 12" id="KW-0808">Transferase</keyword>
<dbReference type="GO" id="GO:0003984">
    <property type="term" value="F:acetolactate synthase activity"/>
    <property type="evidence" value="ECO:0007669"/>
    <property type="project" value="UniProtKB-EC"/>
</dbReference>
<evidence type="ECO:0000256" key="5">
    <source>
        <dbReference type="ARBA" id="ARBA00022605"/>
    </source>
</evidence>
<comment type="pathway">
    <text evidence="2 12">Amino-acid biosynthesis; L-valine biosynthesis; L-valine from pyruvate: step 1/4.</text>
</comment>
<evidence type="ECO:0000259" key="13">
    <source>
        <dbReference type="Pfam" id="PF00205"/>
    </source>
</evidence>
<dbReference type="CDD" id="cd07035">
    <property type="entry name" value="TPP_PYR_POX_like"/>
    <property type="match status" value="1"/>
</dbReference>
<dbReference type="Gene3D" id="3.40.50.1220">
    <property type="entry name" value="TPP-binding domain"/>
    <property type="match status" value="1"/>
</dbReference>
<keyword evidence="17" id="KW-1185">Reference proteome</keyword>
<dbReference type="PANTHER" id="PTHR18968:SF13">
    <property type="entry name" value="ACETOLACTATE SYNTHASE CATALYTIC SUBUNIT, MITOCHONDRIAL"/>
    <property type="match status" value="1"/>
</dbReference>
<comment type="similarity">
    <text evidence="3 12">Belongs to the TPP enzyme family.</text>
</comment>
<comment type="cofactor">
    <cofactor evidence="12">
        <name>Mg(2+)</name>
        <dbReference type="ChEBI" id="CHEBI:18420"/>
    </cofactor>
    <text evidence="12">Binds 1 Mg(2+) ion per subunit.</text>
</comment>
<dbReference type="InterPro" id="IPR012846">
    <property type="entry name" value="Acetolactate_synth_lsu"/>
</dbReference>
<name>A0ABR7NHJ9_9FIRM</name>
<gene>
    <name evidence="16" type="primary">ilvB</name>
    <name evidence="16" type="ORF">H8717_05580</name>
</gene>
<evidence type="ECO:0000313" key="16">
    <source>
        <dbReference type="EMBL" id="MBC8575882.1"/>
    </source>
</evidence>
<protein>
    <recommendedName>
        <fullName evidence="4 12">Acetolactate synthase</fullName>
        <ecNumber evidence="4 12">2.2.1.6</ecNumber>
    </recommendedName>
</protein>
<evidence type="ECO:0000256" key="1">
    <source>
        <dbReference type="ARBA" id="ARBA00004974"/>
    </source>
</evidence>
<keyword evidence="10 12" id="KW-0100">Branched-chain amino acid biosynthesis</keyword>
<reference evidence="16 17" key="1">
    <citation type="submission" date="2020-08" db="EMBL/GenBank/DDBJ databases">
        <title>Genome public.</title>
        <authorList>
            <person name="Liu C."/>
            <person name="Sun Q."/>
        </authorList>
    </citation>
    <scope>NUCLEOTIDE SEQUENCE [LARGE SCALE GENOMIC DNA]</scope>
    <source>
        <strain evidence="16 17">BX1</strain>
    </source>
</reference>
<dbReference type="PANTHER" id="PTHR18968">
    <property type="entry name" value="THIAMINE PYROPHOSPHATE ENZYMES"/>
    <property type="match status" value="1"/>
</dbReference>
<dbReference type="InterPro" id="IPR039368">
    <property type="entry name" value="AHAS_TPP"/>
</dbReference>
<feature type="domain" description="Thiamine pyrophosphate enzyme N-terminal TPP-binding" evidence="15">
    <location>
        <begin position="3"/>
        <end position="116"/>
    </location>
</feature>
<evidence type="ECO:0000256" key="10">
    <source>
        <dbReference type="ARBA" id="ARBA00023304"/>
    </source>
</evidence>
<comment type="caution">
    <text evidence="16">The sequence shown here is derived from an EMBL/GenBank/DDBJ whole genome shotgun (WGS) entry which is preliminary data.</text>
</comment>
<feature type="domain" description="Thiamine pyrophosphate enzyme central" evidence="13">
    <location>
        <begin position="192"/>
        <end position="326"/>
    </location>
</feature>
<dbReference type="SUPFAM" id="SSF52467">
    <property type="entry name" value="DHS-like NAD/FAD-binding domain"/>
    <property type="match status" value="1"/>
</dbReference>
<evidence type="ECO:0000256" key="4">
    <source>
        <dbReference type="ARBA" id="ARBA00013145"/>
    </source>
</evidence>
<keyword evidence="5 12" id="KW-0028">Amino-acid biosynthesis</keyword>
<evidence type="ECO:0000256" key="2">
    <source>
        <dbReference type="ARBA" id="ARBA00005025"/>
    </source>
</evidence>
<evidence type="ECO:0000256" key="9">
    <source>
        <dbReference type="ARBA" id="ARBA00023052"/>
    </source>
</evidence>
<feature type="domain" description="Thiamine pyrophosphate enzyme TPP-binding" evidence="14">
    <location>
        <begin position="384"/>
        <end position="532"/>
    </location>
</feature>